<evidence type="ECO:0000313" key="2">
    <source>
        <dbReference type="Proteomes" id="UP000722485"/>
    </source>
</evidence>
<organism evidence="1 2">
    <name type="scientific">Cylindrodendrum hubeiense</name>
    <dbReference type="NCBI Taxonomy" id="595255"/>
    <lineage>
        <taxon>Eukaryota</taxon>
        <taxon>Fungi</taxon>
        <taxon>Dikarya</taxon>
        <taxon>Ascomycota</taxon>
        <taxon>Pezizomycotina</taxon>
        <taxon>Sordariomycetes</taxon>
        <taxon>Hypocreomycetidae</taxon>
        <taxon>Hypocreales</taxon>
        <taxon>Nectriaceae</taxon>
        <taxon>Cylindrodendrum</taxon>
    </lineage>
</organism>
<keyword evidence="2" id="KW-1185">Reference proteome</keyword>
<evidence type="ECO:0000313" key="1">
    <source>
        <dbReference type="EMBL" id="KAF7545405.1"/>
    </source>
</evidence>
<accession>A0A9P5GZY3</accession>
<sequence length="161" mass="17120">MASRRVSIARTRAVKAQHGVDEMGMVAWVPAGLTGGLQAWSDGPGDWATGRVEEGTLGNDDTDKWKKWKGSMHVSAGGRGLGGLGGRGSLWFGILVGHVLESLVAKSHDATTPIVCLRRAIDSAGMGFSVLQRRTVTRRPYRLHLHGDGRGNDAARGLVVP</sequence>
<dbReference type="AlphaFoldDB" id="A0A9P5GZY3"/>
<reference evidence="1" key="1">
    <citation type="submission" date="2020-03" db="EMBL/GenBank/DDBJ databases">
        <title>Draft Genome Sequence of Cylindrodendrum hubeiense.</title>
        <authorList>
            <person name="Buettner E."/>
            <person name="Kellner H."/>
        </authorList>
    </citation>
    <scope>NUCLEOTIDE SEQUENCE</scope>
    <source>
        <strain evidence="1">IHI 201604</strain>
    </source>
</reference>
<protein>
    <submittedName>
        <fullName evidence="1">Uncharacterized protein</fullName>
    </submittedName>
</protein>
<dbReference type="Proteomes" id="UP000722485">
    <property type="component" value="Unassembled WGS sequence"/>
</dbReference>
<dbReference type="EMBL" id="JAANBB010000255">
    <property type="protein sequence ID" value="KAF7545405.1"/>
    <property type="molecule type" value="Genomic_DNA"/>
</dbReference>
<comment type="caution">
    <text evidence="1">The sequence shown here is derived from an EMBL/GenBank/DDBJ whole genome shotgun (WGS) entry which is preliminary data.</text>
</comment>
<name>A0A9P5GZY3_9HYPO</name>
<gene>
    <name evidence="1" type="ORF">G7Z17_g9195</name>
</gene>
<proteinExistence type="predicted"/>